<dbReference type="RefSeq" id="WP_180917584.1">
    <property type="nucleotide sequence ID" value="NZ_CP059165.1"/>
</dbReference>
<accession>A0A7D6IU89</accession>
<dbReference type="AlphaFoldDB" id="A0A7D6IU89"/>
<gene>
    <name evidence="1" type="ORF">H0P51_08960</name>
</gene>
<keyword evidence="2" id="KW-1185">Reference proteome</keyword>
<dbReference type="Proteomes" id="UP000510682">
    <property type="component" value="Chromosome"/>
</dbReference>
<reference evidence="2" key="3">
    <citation type="submission" date="2023-07" db="EMBL/GenBank/DDBJ databases">
        <title>Description of Mycobacterium gordonae subsp. intergordonae subsp.nov. and Mycobacterium gordonae subsp. gordonae subsp. nov.</title>
        <authorList>
            <person name="Huang H."/>
        </authorList>
    </citation>
    <scope>NUCLEOTIDE SEQUENCE [LARGE SCALE GENOMIC DNA]</scope>
    <source>
        <strain evidence="2">24</strain>
    </source>
</reference>
<reference evidence="1 2" key="2">
    <citation type="submission" date="2020-07" db="EMBL/GenBank/DDBJ databases">
        <authorList>
            <person name="Yu X."/>
        </authorList>
    </citation>
    <scope>NUCLEOTIDE SEQUENCE [LARGE SCALE GENOMIC DNA]</scope>
    <source>
        <strain evidence="2">24</strain>
    </source>
</reference>
<evidence type="ECO:0000313" key="1">
    <source>
        <dbReference type="EMBL" id="QLL08999.1"/>
    </source>
</evidence>
<evidence type="ECO:0000313" key="2">
    <source>
        <dbReference type="Proteomes" id="UP000510682"/>
    </source>
</evidence>
<dbReference type="KEGG" id="mgor:H0P51_08960"/>
<reference evidence="2" key="1">
    <citation type="submission" date="2020-07" db="EMBL/GenBank/DDBJ databases">
        <title>Description of Mycobacterium gordonae subsp. intergordonae subsp.nov. and Mycobacterium gordonae subsp. gordonae subsp. nov.</title>
        <authorList>
            <person name="Yu X."/>
        </authorList>
    </citation>
    <scope>NUCLEOTIDE SEQUENCE [LARGE SCALE GENOMIC DNA]</scope>
    <source>
        <strain evidence="2">24</strain>
    </source>
</reference>
<protein>
    <submittedName>
        <fullName evidence="1">Uncharacterized protein</fullName>
    </submittedName>
</protein>
<name>A0A7D6IU89_9MYCO</name>
<proteinExistence type="predicted"/>
<organism evidence="1 2">
    <name type="scientific">Mycobacterium vicinigordonae</name>
    <dbReference type="NCBI Taxonomy" id="1719132"/>
    <lineage>
        <taxon>Bacteria</taxon>
        <taxon>Bacillati</taxon>
        <taxon>Actinomycetota</taxon>
        <taxon>Actinomycetes</taxon>
        <taxon>Mycobacteriales</taxon>
        <taxon>Mycobacteriaceae</taxon>
        <taxon>Mycobacterium</taxon>
    </lineage>
</organism>
<sequence>MPYDEGVSDWRLYSAEQSVGHDRVLTIEECEALVDEAVASEWFKDWFPDTPPIRVVLGGGDWSEQNAGYSFAQASGQGYVVRAIEWVISMHPRMLSARVLLHELAHCVQPVYIAEELTQYSDFPLEYARRKHRKHGAFFAATMSVITDNMLPGDEGQLADAYDFFEAPCATYDELREQLVAQPEIIDAQEAMYDEMVRESRERDEEYRTEFGKCPEIRIPQIPWGWTLLDLRRQYHRRAGGRLVSQERLAEEIRKVTPCTTRQIRAIEQARKRPDDPALLKIAMLITIYVGLDPIWTRYNMLLTRWGCGSITLKEARLLNPGWAKLVSKMNKQLRERPPRWKVAGDR</sequence>
<dbReference type="EMBL" id="CP059165">
    <property type="protein sequence ID" value="QLL08999.1"/>
    <property type="molecule type" value="Genomic_DNA"/>
</dbReference>